<gene>
    <name evidence="8" type="primary">LOC106465934</name>
</gene>
<feature type="transmembrane region" description="Helical" evidence="5">
    <location>
        <begin position="188"/>
        <end position="208"/>
    </location>
</feature>
<dbReference type="RefSeq" id="XP_013781630.1">
    <property type="nucleotide sequence ID" value="XM_013926176.2"/>
</dbReference>
<dbReference type="InterPro" id="IPR050835">
    <property type="entry name" value="ABC_transporter_sub-D"/>
</dbReference>
<dbReference type="Pfam" id="PF06472">
    <property type="entry name" value="ABC_membrane_2"/>
    <property type="match status" value="1"/>
</dbReference>
<evidence type="ECO:0000256" key="1">
    <source>
        <dbReference type="ARBA" id="ARBA00022448"/>
    </source>
</evidence>
<keyword evidence="2 5" id="KW-0812">Transmembrane</keyword>
<dbReference type="InterPro" id="IPR036640">
    <property type="entry name" value="ABC1_TM_sf"/>
</dbReference>
<feature type="transmembrane region" description="Helical" evidence="5">
    <location>
        <begin position="290"/>
        <end position="312"/>
    </location>
</feature>
<dbReference type="InterPro" id="IPR011527">
    <property type="entry name" value="ABC1_TM_dom"/>
</dbReference>
<evidence type="ECO:0000313" key="7">
    <source>
        <dbReference type="Proteomes" id="UP000694941"/>
    </source>
</evidence>
<keyword evidence="4 5" id="KW-0472">Membrane</keyword>
<reference evidence="8" key="1">
    <citation type="submission" date="2025-08" db="UniProtKB">
        <authorList>
            <consortium name="RefSeq"/>
        </authorList>
    </citation>
    <scope>IDENTIFICATION</scope>
    <source>
        <tissue evidence="8">Muscle</tissue>
    </source>
</reference>
<dbReference type="Gene3D" id="3.40.50.300">
    <property type="entry name" value="P-loop containing nucleotide triphosphate hydrolases"/>
    <property type="match status" value="1"/>
</dbReference>
<keyword evidence="7" id="KW-1185">Reference proteome</keyword>
<name>A0ABM1BGN9_LIMPO</name>
<keyword evidence="3 5" id="KW-1133">Transmembrane helix</keyword>
<keyword evidence="1" id="KW-0813">Transport</keyword>
<accession>A0ABM1BGN9</accession>
<evidence type="ECO:0000259" key="6">
    <source>
        <dbReference type="Pfam" id="PF06472"/>
    </source>
</evidence>
<dbReference type="SUPFAM" id="SSF52540">
    <property type="entry name" value="P-loop containing nucleoside triphosphate hydrolases"/>
    <property type="match status" value="1"/>
</dbReference>
<dbReference type="PANTHER" id="PTHR11384">
    <property type="entry name" value="ATP-BINDING CASSETTE, SUB-FAMILY D MEMBER"/>
    <property type="match status" value="1"/>
</dbReference>
<feature type="domain" description="ABC transmembrane type-1" evidence="6">
    <location>
        <begin position="132"/>
        <end position="406"/>
    </location>
</feature>
<evidence type="ECO:0000256" key="4">
    <source>
        <dbReference type="ARBA" id="ARBA00023136"/>
    </source>
</evidence>
<evidence type="ECO:0000313" key="8">
    <source>
        <dbReference type="RefSeq" id="XP_013781630.1"/>
    </source>
</evidence>
<organism evidence="7 8">
    <name type="scientific">Limulus polyphemus</name>
    <name type="common">Atlantic horseshoe crab</name>
    <dbReference type="NCBI Taxonomy" id="6850"/>
    <lineage>
        <taxon>Eukaryota</taxon>
        <taxon>Metazoa</taxon>
        <taxon>Ecdysozoa</taxon>
        <taxon>Arthropoda</taxon>
        <taxon>Chelicerata</taxon>
        <taxon>Merostomata</taxon>
        <taxon>Xiphosura</taxon>
        <taxon>Limulidae</taxon>
        <taxon>Limulus</taxon>
    </lineage>
</organism>
<evidence type="ECO:0000256" key="5">
    <source>
        <dbReference type="SAM" id="Phobius"/>
    </source>
</evidence>
<protein>
    <submittedName>
        <fullName evidence="8">ATP-binding cassette sub-family D member 2-like</fullName>
    </submittedName>
</protein>
<dbReference type="SUPFAM" id="SSF90123">
    <property type="entry name" value="ABC transporter transmembrane region"/>
    <property type="match status" value="1"/>
</dbReference>
<sequence>MTNSMSKLIHITAKKASLPPEIITRGLTVAVITAYALKIGYPMLLSSLSAVRNKAREAQENISSTSPIISMQRNRVLTGNEEAEEPLETIEKRSQKDGKSLTSIELTDESTKQKLKLSPAFNKQFLLQLVKLIKIMIPKLHSLEMGLLGLHTLSLVSRSFLSIYVARLEGHVVKNIVRKDIMKFAFQLSKWLLVAIPATFINSLIRFLESQLALAFRTRLVRHAYDLYFKNQTYYRVSNLDGRLENADHCLTDDIATFSQSVAHLYSHITKPLLDVVIINLTLFKMARSMGSFGIAGNVLGGAMVFLTGHILRKLSPKFGKLVSEEAKRKGYLRFIHSRLIANSEEIAFYGGHEVELNILQRSYRSLARQMNLIFNKRLCYVMLEQFLMKYCWSAVGMIIISLPVLTGNQQQENGDGYKGDDGVSTRTQYMTTAKNILIAGADAVERLMSSYKEITELAGYTSRVSKMFTVFEEVSKGKYQRTLATLNKRDMKKSLKIKGLTFKDGMPEAKGIVIEIDDGTLKLENVPIITPNCDVVVPDLSFVEVLHKGKCNVVKIQLILEGRDSRADCRLFLAKFVERKIYENVNNSSKLCFRPQFALLDECTSAVSIDVESKMYQAAKDFGISLLTITHRPSLWQFHTHLLQFDGEGNWRLEPLDTNTRLSLREEKERLEAQLTGVPQMECRLQELCTLLGEDSVVLQRSPVDGNGGIQAVLQVDTPSVNKAGVDTSKDSLSD</sequence>
<dbReference type="GeneID" id="106465934"/>
<dbReference type="Proteomes" id="UP000694941">
    <property type="component" value="Unplaced"/>
</dbReference>
<proteinExistence type="predicted"/>
<dbReference type="PANTHER" id="PTHR11384:SF67">
    <property type="entry name" value="ATP-BINDING CASSETTE SUB-FAMILY D MEMBER 1"/>
    <property type="match status" value="1"/>
</dbReference>
<evidence type="ECO:0000256" key="2">
    <source>
        <dbReference type="ARBA" id="ARBA00022692"/>
    </source>
</evidence>
<evidence type="ECO:0000256" key="3">
    <source>
        <dbReference type="ARBA" id="ARBA00022989"/>
    </source>
</evidence>
<dbReference type="InterPro" id="IPR027417">
    <property type="entry name" value="P-loop_NTPase"/>
</dbReference>